<feature type="region of interest" description="Disordered" evidence="1">
    <location>
        <begin position="234"/>
        <end position="255"/>
    </location>
</feature>
<dbReference type="KEGG" id="cme:CYME_CMD047C"/>
<evidence type="ECO:0000256" key="1">
    <source>
        <dbReference type="SAM" id="MobiDB-lite"/>
    </source>
</evidence>
<reference evidence="2 3" key="2">
    <citation type="journal article" date="2007" name="BMC Biol.">
        <title>A 100%-complete sequence reveals unusually simple genomic features in the hot-spring red alga Cyanidioschyzon merolae.</title>
        <authorList>
            <person name="Nozaki H."/>
            <person name="Takano H."/>
            <person name="Misumi O."/>
            <person name="Terasawa K."/>
            <person name="Matsuzaki M."/>
            <person name="Maruyama S."/>
            <person name="Nishida K."/>
            <person name="Yagisawa F."/>
            <person name="Yoshida Y."/>
            <person name="Fujiwara T."/>
            <person name="Takio S."/>
            <person name="Tamura K."/>
            <person name="Chung S.J."/>
            <person name="Nakamura S."/>
            <person name="Kuroiwa H."/>
            <person name="Tanaka K."/>
            <person name="Sato N."/>
            <person name="Kuroiwa T."/>
        </authorList>
    </citation>
    <scope>NUCLEOTIDE SEQUENCE [LARGE SCALE GENOMIC DNA]</scope>
    <source>
        <strain evidence="2 3">10D</strain>
    </source>
</reference>
<feature type="compositionally biased region" description="Low complexity" evidence="1">
    <location>
        <begin position="482"/>
        <end position="491"/>
    </location>
</feature>
<accession>M1VF27</accession>
<protein>
    <submittedName>
        <fullName evidence="2">Uncharacterized protein</fullName>
    </submittedName>
</protein>
<gene>
    <name evidence="2" type="ORF">CYME_CMD047C</name>
</gene>
<sequence length="616" mass="68320">MSSITLPDAIPPSKVRALTQPYRWLARPSFTGEFLGLDESGTTTRTTQRYALRRRRHLHDAEQPASSPDIVELGPEHAALFGWLAPLQSTGHPLRSWQIQLECQKRELLQRWRERLAQELTDPYTLVLIFGGDRSDVNELLREQVTQRWRWLDLWPCQSVRSVLEDVGNDSVSILVVDLLAVLADTAATQQLRDVLYFVANGARSSSATPSRFILYSALGPSFVGKSEQSPQFSEAANSAATRRDDQESVNVSSPKTSLMDAFTQSVLDELLTVRERPHFNTKSMWIPSLMRPLESTIMGNGLFLPGPLLFDATALMMLDKALRCGRLAFPGLLQLIRYAYCWVQARLVEQPNAQAALESSQQMYASWIADLLPAWEMLQETCAILEMSLTPLALQAHLMRSEFKNDHTLQQHFRAALAHASRDQLLVLSRVWKDAVLEGWILEPASVLQPSCNSNEARDSPPASMPAAAPTSRSSSREQTRTTACPTAAETTTVHLDEAKSLETVLVTSKRRRQQLQAALAATHQRPGSLQRIRMLAVERFLTSRLVQALRPPPAPVAALFAFPGAALAEASIPTSLFSSVTLPVAPGRRKNARNSDSSTSSAFEDSDAAHLSDR</sequence>
<feature type="region of interest" description="Disordered" evidence="1">
    <location>
        <begin position="586"/>
        <end position="616"/>
    </location>
</feature>
<dbReference type="Proteomes" id="UP000007014">
    <property type="component" value="Chromosome 4"/>
</dbReference>
<dbReference type="OrthoDB" id="10626817at2759"/>
<keyword evidence="3" id="KW-1185">Reference proteome</keyword>
<feature type="region of interest" description="Disordered" evidence="1">
    <location>
        <begin position="452"/>
        <end position="491"/>
    </location>
</feature>
<evidence type="ECO:0000313" key="3">
    <source>
        <dbReference type="Proteomes" id="UP000007014"/>
    </source>
</evidence>
<reference evidence="2 3" key="1">
    <citation type="journal article" date="2004" name="Nature">
        <title>Genome sequence of the ultrasmall unicellular red alga Cyanidioschyzon merolae 10D.</title>
        <authorList>
            <person name="Matsuzaki M."/>
            <person name="Misumi O."/>
            <person name="Shin-i T."/>
            <person name="Maruyama S."/>
            <person name="Takahara M."/>
            <person name="Miyagishima S."/>
            <person name="Mori T."/>
            <person name="Nishida K."/>
            <person name="Yagisawa F."/>
            <person name="Nishida K."/>
            <person name="Yoshida Y."/>
            <person name="Nishimura Y."/>
            <person name="Nakao S."/>
            <person name="Kobayashi T."/>
            <person name="Momoyama Y."/>
            <person name="Higashiyama T."/>
            <person name="Minoda A."/>
            <person name="Sano M."/>
            <person name="Nomoto H."/>
            <person name="Oishi K."/>
            <person name="Hayashi H."/>
            <person name="Ohta F."/>
            <person name="Nishizaka S."/>
            <person name="Haga S."/>
            <person name="Miura S."/>
            <person name="Morishita T."/>
            <person name="Kabeya Y."/>
            <person name="Terasawa K."/>
            <person name="Suzuki Y."/>
            <person name="Ishii Y."/>
            <person name="Asakawa S."/>
            <person name="Takano H."/>
            <person name="Ohta N."/>
            <person name="Kuroiwa H."/>
            <person name="Tanaka K."/>
            <person name="Shimizu N."/>
            <person name="Sugano S."/>
            <person name="Sato N."/>
            <person name="Nozaki H."/>
            <person name="Ogasawara N."/>
            <person name="Kohara Y."/>
            <person name="Kuroiwa T."/>
        </authorList>
    </citation>
    <scope>NUCLEOTIDE SEQUENCE [LARGE SCALE GENOMIC DNA]</scope>
    <source>
        <strain evidence="2 3">10D</strain>
    </source>
</reference>
<feature type="compositionally biased region" description="Low complexity" evidence="1">
    <location>
        <begin position="461"/>
        <end position="475"/>
    </location>
</feature>
<dbReference type="HOGENOM" id="CLU_443703_0_0_1"/>
<name>M1VF27_CYAM1</name>
<dbReference type="RefSeq" id="XP_005535419.1">
    <property type="nucleotide sequence ID" value="XM_005535362.1"/>
</dbReference>
<dbReference type="Gramene" id="CMD047CT">
    <property type="protein sequence ID" value="CMD047CT"/>
    <property type="gene ID" value="CMD047C"/>
</dbReference>
<organism evidence="2 3">
    <name type="scientific">Cyanidioschyzon merolae (strain NIES-3377 / 10D)</name>
    <name type="common">Unicellular red alga</name>
    <dbReference type="NCBI Taxonomy" id="280699"/>
    <lineage>
        <taxon>Eukaryota</taxon>
        <taxon>Rhodophyta</taxon>
        <taxon>Bangiophyceae</taxon>
        <taxon>Cyanidiales</taxon>
        <taxon>Cyanidiaceae</taxon>
        <taxon>Cyanidioschyzon</taxon>
    </lineage>
</organism>
<proteinExistence type="predicted"/>
<dbReference type="GeneID" id="16992601"/>
<dbReference type="AlphaFoldDB" id="M1VF27"/>
<evidence type="ECO:0000313" key="2">
    <source>
        <dbReference type="EMBL" id="BAM79133.1"/>
    </source>
</evidence>
<dbReference type="EMBL" id="AP006486">
    <property type="protein sequence ID" value="BAM79133.1"/>
    <property type="molecule type" value="Genomic_DNA"/>
</dbReference>